<dbReference type="GO" id="GO:0006099">
    <property type="term" value="P:tricarboxylic acid cycle"/>
    <property type="evidence" value="ECO:0007669"/>
    <property type="project" value="UniProtKB-UniRule"/>
</dbReference>
<comment type="cofactor">
    <cofactor evidence="7">
        <name>Mg(2+)</name>
        <dbReference type="ChEBI" id="CHEBI:18420"/>
    </cofactor>
    <text evidence="7">Binds 1 Mg(2+) ion per subunit.</text>
</comment>
<evidence type="ECO:0000256" key="2">
    <source>
        <dbReference type="ARBA" id="ARBA00022532"/>
    </source>
</evidence>
<dbReference type="AlphaFoldDB" id="A0A1J4KQW5"/>
<dbReference type="OrthoDB" id="1552at2759"/>
<dbReference type="InterPro" id="IPR005811">
    <property type="entry name" value="SUCC_ACL_C"/>
</dbReference>
<dbReference type="GO" id="GO:0004775">
    <property type="term" value="F:succinate-CoA ligase (ADP-forming) activity"/>
    <property type="evidence" value="ECO:0007669"/>
    <property type="project" value="UniProtKB-UniRule"/>
</dbReference>
<dbReference type="Proteomes" id="UP000179807">
    <property type="component" value="Unassembled WGS sequence"/>
</dbReference>
<comment type="similarity">
    <text evidence="7 8">Belongs to the succinate/malate CoA ligase beta subunit family.</text>
</comment>
<feature type="binding site" evidence="7">
    <location>
        <position position="216"/>
    </location>
    <ligand>
        <name>Mg(2+)</name>
        <dbReference type="ChEBI" id="CHEBI:18420"/>
    </ligand>
</feature>
<dbReference type="NCBIfam" id="NF001913">
    <property type="entry name" value="PRK00696.1"/>
    <property type="match status" value="1"/>
</dbReference>
<dbReference type="InterPro" id="IPR017866">
    <property type="entry name" value="Succ-CoA_synthase_bsu_CS"/>
</dbReference>
<dbReference type="VEuPathDB" id="TrichDB:TRFO_16223"/>
<comment type="catalytic activity">
    <reaction evidence="7">
        <text>succinate + ATP + CoA = succinyl-CoA + ADP + phosphate</text>
        <dbReference type="Rhea" id="RHEA:17661"/>
        <dbReference type="ChEBI" id="CHEBI:30031"/>
        <dbReference type="ChEBI" id="CHEBI:30616"/>
        <dbReference type="ChEBI" id="CHEBI:43474"/>
        <dbReference type="ChEBI" id="CHEBI:57287"/>
        <dbReference type="ChEBI" id="CHEBI:57292"/>
        <dbReference type="ChEBI" id="CHEBI:456216"/>
        <dbReference type="EC" id="6.2.1.5"/>
    </reaction>
</comment>
<comment type="subcellular location">
    <subcellularLocation>
        <location evidence="7">Mitochondrion</location>
    </subcellularLocation>
</comment>
<name>A0A1J4KQW5_9EUKA</name>
<dbReference type="GO" id="GO:0005524">
    <property type="term" value="F:ATP binding"/>
    <property type="evidence" value="ECO:0007669"/>
    <property type="project" value="UniProtKB-UniRule"/>
</dbReference>
<reference evidence="11" key="3">
    <citation type="journal article" date="2017" name="Biol. Cell">
        <title>The costa of trichomonads: A complex macromolecular cytoskeleton structure made of uncommon proteins.</title>
        <authorList>
            <person name="de Andrade Rosa I."/>
            <person name="Brigido M.C."/>
            <person name="de Oliveira Santos E."/>
            <person name="Gonzaga L."/>
            <person name="Zingali R.B."/>
            <person name="de Vasconcelos A.T."/>
            <person name="de Souza W."/>
            <person name="Benchimol M."/>
        </authorList>
    </citation>
    <scope>NUCLEOTIDE SEQUENCE</scope>
    <source>
        <strain evidence="11">16223</strain>
    </source>
</reference>
<dbReference type="Pfam" id="PF08442">
    <property type="entry name" value="ATP-grasp_2"/>
    <property type="match status" value="1"/>
</dbReference>
<feature type="binding site" evidence="7">
    <location>
        <position position="55"/>
    </location>
    <ligand>
        <name>ATP</name>
        <dbReference type="ChEBI" id="CHEBI:30616"/>
    </ligand>
</feature>
<dbReference type="Gene3D" id="3.30.1490.20">
    <property type="entry name" value="ATP-grasp fold, A domain"/>
    <property type="match status" value="1"/>
</dbReference>
<keyword evidence="6 7" id="KW-0460">Magnesium</keyword>
<dbReference type="GO" id="GO:0000287">
    <property type="term" value="F:magnesium ion binding"/>
    <property type="evidence" value="ECO:0007669"/>
    <property type="project" value="UniProtKB-UniRule"/>
</dbReference>
<evidence type="ECO:0000256" key="1">
    <source>
        <dbReference type="ARBA" id="ARBA00005064"/>
    </source>
</evidence>
<protein>
    <recommendedName>
        <fullName evidence="7">Succinate--CoA ligase [ADP-forming] subunit beta, mitochondrial</fullName>
        <ecNumber evidence="7">6.2.1.5</ecNumber>
    </recommendedName>
    <alternativeName>
        <fullName evidence="7">Succinyl-CoA synthetase beta chain</fullName>
        <shortName evidence="7">SCS-beta</shortName>
    </alternativeName>
</protein>
<dbReference type="EC" id="6.2.1.5" evidence="7"/>
<organism evidence="12 13">
    <name type="scientific">Tritrichomonas foetus</name>
    <dbReference type="NCBI Taxonomy" id="1144522"/>
    <lineage>
        <taxon>Eukaryota</taxon>
        <taxon>Metamonada</taxon>
        <taxon>Parabasalia</taxon>
        <taxon>Tritrichomonadida</taxon>
        <taxon>Tritrichomonadidae</taxon>
        <taxon>Tritrichomonas</taxon>
    </lineage>
</organism>
<feature type="binding site" evidence="7">
    <location>
        <position position="281"/>
    </location>
    <ligand>
        <name>substrate</name>
        <note>ligand shared with subunit alpha</note>
    </ligand>
</feature>
<evidence type="ECO:0000313" key="11">
    <source>
        <dbReference type="EMBL" id="ARM19844.1"/>
    </source>
</evidence>
<keyword evidence="13" id="KW-1185">Reference proteome</keyword>
<evidence type="ECO:0000256" key="7">
    <source>
        <dbReference type="HAMAP-Rule" id="MF_03219"/>
    </source>
</evidence>
<evidence type="ECO:0000313" key="13">
    <source>
        <dbReference type="Proteomes" id="UP000179807"/>
    </source>
</evidence>
<dbReference type="SUPFAM" id="SSF52210">
    <property type="entry name" value="Succinyl-CoA synthetase domains"/>
    <property type="match status" value="1"/>
</dbReference>
<keyword evidence="5 7" id="KW-0547">Nucleotide-binding</keyword>
<keyword evidence="4 7" id="KW-0479">Metal-binding</keyword>
<feature type="binding site" evidence="7">
    <location>
        <position position="230"/>
    </location>
    <ligand>
        <name>Mg(2+)</name>
        <dbReference type="ChEBI" id="CHEBI:18420"/>
    </ligand>
</feature>
<feature type="domain" description="ATP-grasp fold succinyl-CoA synthetase-type" evidence="10">
    <location>
        <begin position="11"/>
        <end position="219"/>
    </location>
</feature>
<dbReference type="InterPro" id="IPR016102">
    <property type="entry name" value="Succinyl-CoA_synth-like"/>
</dbReference>
<dbReference type="PANTHER" id="PTHR11815:SF10">
    <property type="entry name" value="SUCCINATE--COA LIGASE [GDP-FORMING] SUBUNIT BETA, MITOCHONDRIAL"/>
    <property type="match status" value="1"/>
</dbReference>
<evidence type="ECO:0000256" key="6">
    <source>
        <dbReference type="ARBA" id="ARBA00022842"/>
    </source>
</evidence>
<keyword evidence="3 7" id="KW-0436">Ligase</keyword>
<dbReference type="EMBL" id="KX579611">
    <property type="protein sequence ID" value="ARM19844.1"/>
    <property type="molecule type" value="Genomic_DNA"/>
</dbReference>
<accession>A0A1J4KQW5</accession>
<evidence type="ECO:0000313" key="12">
    <source>
        <dbReference type="EMBL" id="OHT13655.1"/>
    </source>
</evidence>
<dbReference type="UniPathway" id="UPA00223">
    <property type="reaction ID" value="UER00999"/>
</dbReference>
<dbReference type="FunFam" id="3.30.1490.20:FF:000002">
    <property type="entry name" value="Succinate--CoA ligase [ADP-forming] subunit beta"/>
    <property type="match status" value="1"/>
</dbReference>
<evidence type="ECO:0000259" key="9">
    <source>
        <dbReference type="Pfam" id="PF00549"/>
    </source>
</evidence>
<keyword evidence="7" id="KW-0067">ATP-binding</keyword>
<proteinExistence type="inferred from homology"/>
<dbReference type="FunFam" id="3.40.50.261:FF:000001">
    <property type="entry name" value="Succinate--CoA ligase [ADP-forming] subunit beta"/>
    <property type="match status" value="1"/>
</dbReference>
<dbReference type="PIRSF" id="PIRSF001554">
    <property type="entry name" value="SucCS_beta"/>
    <property type="match status" value="1"/>
</dbReference>
<dbReference type="GeneID" id="94833555"/>
<keyword evidence="7" id="KW-0496">Mitochondrion</keyword>
<feature type="binding site" evidence="7">
    <location>
        <begin position="62"/>
        <end position="64"/>
    </location>
    <ligand>
        <name>ATP</name>
        <dbReference type="ChEBI" id="CHEBI:30616"/>
    </ligand>
</feature>
<evidence type="ECO:0000259" key="10">
    <source>
        <dbReference type="Pfam" id="PF08442"/>
    </source>
</evidence>
<dbReference type="Gene3D" id="3.40.50.261">
    <property type="entry name" value="Succinyl-CoA synthetase domains"/>
    <property type="match status" value="1"/>
</dbReference>
<gene>
    <name evidence="12" type="ORF">TRFO_16223</name>
</gene>
<comment type="function">
    <text evidence="7">Succinyl-CoA synthetase functions in the citric acid cycle (TCA), coupling the hydrolysis of succinyl-CoA to the synthesis of ATP and thus represents the only step of substrate-level phosphorylation in the TCA. The beta subunit provides nucleotide specificity of the enzyme and binds the substrate succinate, while the binding sites for coenzyme A and phosphate are found in the alpha subunit.</text>
</comment>
<comment type="subunit">
    <text evidence="7 8">Heterodimer of an alpha and a beta subunit.</text>
</comment>
<dbReference type="EMBL" id="MLAK01000502">
    <property type="protein sequence ID" value="OHT13655.1"/>
    <property type="molecule type" value="Genomic_DNA"/>
</dbReference>
<dbReference type="HAMAP" id="MF_00558">
    <property type="entry name" value="Succ_CoA_beta"/>
    <property type="match status" value="1"/>
</dbReference>
<dbReference type="FunFam" id="3.30.470.20:FF:000002">
    <property type="entry name" value="Succinate--CoA ligase [ADP-forming] subunit beta"/>
    <property type="match status" value="1"/>
</dbReference>
<evidence type="ECO:0000256" key="8">
    <source>
        <dbReference type="RuleBase" id="RU361258"/>
    </source>
</evidence>
<dbReference type="InterPro" id="IPR013815">
    <property type="entry name" value="ATP_grasp_subdomain_1"/>
</dbReference>
<reference evidence="12 13" key="2">
    <citation type="submission" date="2016-10" db="EMBL/GenBank/DDBJ databases">
        <authorList>
            <person name="Benchimol M."/>
            <person name="Almeida L.G."/>
            <person name="Vasconcelos A.T."/>
            <person name="Perreira-Neves A."/>
            <person name="Rosa I.A."/>
            <person name="Tasca T."/>
            <person name="Bogo M.R."/>
            <person name="de Souza W."/>
        </authorList>
    </citation>
    <scope>NUCLEOTIDE SEQUENCE [LARGE SCALE GENOMIC DNA]</scope>
    <source>
        <strain evidence="12 13">K</strain>
    </source>
</reference>
<dbReference type="SUPFAM" id="SSF56059">
    <property type="entry name" value="Glutathione synthetase ATP-binding domain-like"/>
    <property type="match status" value="1"/>
</dbReference>
<feature type="binding site" evidence="7">
    <location>
        <begin position="338"/>
        <end position="340"/>
    </location>
    <ligand>
        <name>substrate</name>
        <note>ligand shared with subunit alpha</note>
    </ligand>
</feature>
<dbReference type="GO" id="GO:0042709">
    <property type="term" value="C:succinate-CoA ligase complex"/>
    <property type="evidence" value="ECO:0007669"/>
    <property type="project" value="TreeGrafter"/>
</dbReference>
<dbReference type="RefSeq" id="XP_068366791.1">
    <property type="nucleotide sequence ID" value="XM_068498851.1"/>
</dbReference>
<dbReference type="PANTHER" id="PTHR11815">
    <property type="entry name" value="SUCCINYL-COA SYNTHETASE BETA CHAIN"/>
    <property type="match status" value="1"/>
</dbReference>
<dbReference type="GO" id="GO:0005739">
    <property type="term" value="C:mitochondrion"/>
    <property type="evidence" value="ECO:0007669"/>
    <property type="project" value="UniProtKB-SubCell"/>
</dbReference>
<dbReference type="NCBIfam" id="TIGR01016">
    <property type="entry name" value="sucCoAbeta"/>
    <property type="match status" value="1"/>
</dbReference>
<dbReference type="GO" id="GO:0006104">
    <property type="term" value="P:succinyl-CoA metabolic process"/>
    <property type="evidence" value="ECO:0007669"/>
    <property type="project" value="TreeGrafter"/>
</dbReference>
<dbReference type="InterPro" id="IPR005809">
    <property type="entry name" value="Succ_CoA_ligase-like_bsu"/>
</dbReference>
<reference evidence="11" key="1">
    <citation type="submission" date="2016-07" db="EMBL/GenBank/DDBJ databases">
        <authorList>
            <person name="Rosa I.A."/>
            <person name="Brigido M.C."/>
            <person name="Santos E.O."/>
            <person name="Almeida L.G.P."/>
            <person name="Zingalli R.B."/>
            <person name="Vasconcelos A.T.R."/>
            <person name="Souza W."/>
            <person name="Benchimol M."/>
        </authorList>
    </citation>
    <scope>NUCLEOTIDE SEQUENCE</scope>
    <source>
        <strain evidence="11">16223</strain>
    </source>
</reference>
<dbReference type="InterPro" id="IPR013650">
    <property type="entry name" value="ATP-grasp_succ-CoA_synth-type"/>
</dbReference>
<evidence type="ECO:0000256" key="4">
    <source>
        <dbReference type="ARBA" id="ARBA00022723"/>
    </source>
</evidence>
<dbReference type="Gene3D" id="3.30.470.20">
    <property type="entry name" value="ATP-grasp fold, B domain"/>
    <property type="match status" value="1"/>
</dbReference>
<evidence type="ECO:0000256" key="5">
    <source>
        <dbReference type="ARBA" id="ARBA00022741"/>
    </source>
</evidence>
<feature type="domain" description="ATP-citrate synthase/succinyl-CoA ligase C-terminal" evidence="9">
    <location>
        <begin position="279"/>
        <end position="399"/>
    </location>
</feature>
<comment type="pathway">
    <text evidence="1 7">Carbohydrate metabolism; tricarboxylic acid cycle; succinate from succinyl-CoA (ligase route): step 1/1.</text>
</comment>
<feature type="binding site" evidence="7">
    <location>
        <position position="124"/>
    </location>
    <ligand>
        <name>ATP</name>
        <dbReference type="ChEBI" id="CHEBI:30616"/>
    </ligand>
</feature>
<dbReference type="Pfam" id="PF00549">
    <property type="entry name" value="Ligase_CoA"/>
    <property type="match status" value="1"/>
</dbReference>
<keyword evidence="2 7" id="KW-0816">Tricarboxylic acid cycle</keyword>
<sequence>MLSSSFSRKFNILEFQSKEICQKFNVSAGINVVAHTPEEAEAAFNKIGLPACVVKAQVYAGGRGKGEWVEDGFKSGVHFVKSAKEAREVTAHMIGRHLRTKQTGQEGALCNCVMLSDPVEIARELYFAIVLDRTAQAPVVIASTQGGVEIEEVAHKTPEAIFKEVLDGVHGITEPVARRLCGKLGLRGKAYESGVVELQKLWNLFVGTDATQVEVNPLAETTDGRIITVDSKFNFDDSAHYRQEQIFGYRDLKDVNPLELRAEKSGLNYVPLDGDIACLVNGAGLAMATMDVIKLSGGDPANFLDLGGAASEPTVKEGFEIITANPKVKAILVNIFGGIVKCDIIAKGVVGAVRSVGLKVPLVVRLEGTNVDLGKKLFAESGLPIISASNLREAGEKAVEAARGH</sequence>
<dbReference type="PROSITE" id="PS01217">
    <property type="entry name" value="SUCCINYL_COA_LIG_3"/>
    <property type="match status" value="1"/>
</dbReference>
<evidence type="ECO:0000256" key="3">
    <source>
        <dbReference type="ARBA" id="ARBA00022598"/>
    </source>
</evidence>